<keyword evidence="7" id="KW-0012">Acyltransferase</keyword>
<dbReference type="GO" id="GO:0042158">
    <property type="term" value="P:lipoprotein biosynthetic process"/>
    <property type="evidence" value="ECO:0007669"/>
    <property type="project" value="InterPro"/>
</dbReference>
<proteinExistence type="predicted"/>
<feature type="transmembrane region" description="Helical" evidence="8">
    <location>
        <begin position="198"/>
        <end position="215"/>
    </location>
</feature>
<feature type="transmembrane region" description="Helical" evidence="8">
    <location>
        <begin position="121"/>
        <end position="145"/>
    </location>
</feature>
<dbReference type="SUPFAM" id="SSF56317">
    <property type="entry name" value="Carbon-nitrogen hydrolase"/>
    <property type="match status" value="1"/>
</dbReference>
<dbReference type="PROSITE" id="PS50263">
    <property type="entry name" value="CN_HYDROLASE"/>
    <property type="match status" value="1"/>
</dbReference>
<comment type="caution">
    <text evidence="10">The sequence shown here is derived from an EMBL/GenBank/DDBJ whole genome shotgun (WGS) entry which is preliminary data.</text>
</comment>
<feature type="domain" description="CN hydrolase" evidence="9">
    <location>
        <begin position="229"/>
        <end position="445"/>
    </location>
</feature>
<dbReference type="Gene3D" id="3.60.110.10">
    <property type="entry name" value="Carbon-nitrogen hydrolase"/>
    <property type="match status" value="1"/>
</dbReference>
<feature type="transmembrane region" description="Helical" evidence="8">
    <location>
        <begin position="165"/>
        <end position="186"/>
    </location>
</feature>
<feature type="transmembrane region" description="Helical" evidence="8">
    <location>
        <begin position="16"/>
        <end position="33"/>
    </location>
</feature>
<evidence type="ECO:0000256" key="3">
    <source>
        <dbReference type="ARBA" id="ARBA00022679"/>
    </source>
</evidence>
<keyword evidence="4 8" id="KW-0812">Transmembrane</keyword>
<evidence type="ECO:0000256" key="8">
    <source>
        <dbReference type="SAM" id="Phobius"/>
    </source>
</evidence>
<name>A0A3M2KSC9_9NOCA</name>
<dbReference type="PANTHER" id="PTHR38686:SF1">
    <property type="entry name" value="APOLIPOPROTEIN N-ACYLTRANSFERASE"/>
    <property type="match status" value="1"/>
</dbReference>
<feature type="transmembrane region" description="Helical" evidence="8">
    <location>
        <begin position="458"/>
        <end position="475"/>
    </location>
</feature>
<dbReference type="GO" id="GO:0005886">
    <property type="term" value="C:plasma membrane"/>
    <property type="evidence" value="ECO:0007669"/>
    <property type="project" value="UniProtKB-SubCell"/>
</dbReference>
<keyword evidence="11" id="KW-1185">Reference proteome</keyword>
<dbReference type="PANTHER" id="PTHR38686">
    <property type="entry name" value="APOLIPOPROTEIN N-ACYLTRANSFERASE"/>
    <property type="match status" value="1"/>
</dbReference>
<dbReference type="EMBL" id="RFFH01000022">
    <property type="protein sequence ID" value="RMI28389.1"/>
    <property type="molecule type" value="Genomic_DNA"/>
</dbReference>
<feature type="transmembrane region" description="Helical" evidence="8">
    <location>
        <begin position="39"/>
        <end position="55"/>
    </location>
</feature>
<keyword evidence="2" id="KW-1003">Cell membrane</keyword>
<evidence type="ECO:0000256" key="6">
    <source>
        <dbReference type="ARBA" id="ARBA00023136"/>
    </source>
</evidence>
<dbReference type="InterPro" id="IPR004563">
    <property type="entry name" value="Apolipo_AcylTrfase"/>
</dbReference>
<evidence type="ECO:0000256" key="2">
    <source>
        <dbReference type="ARBA" id="ARBA00022475"/>
    </source>
</evidence>
<dbReference type="Pfam" id="PF00795">
    <property type="entry name" value="CN_hydrolase"/>
    <property type="match status" value="1"/>
</dbReference>
<dbReference type="GO" id="GO:0016410">
    <property type="term" value="F:N-acyltransferase activity"/>
    <property type="evidence" value="ECO:0007669"/>
    <property type="project" value="InterPro"/>
</dbReference>
<gene>
    <name evidence="10" type="ORF">EBN03_30525</name>
</gene>
<organism evidence="10 11">
    <name type="scientific">Nocardia stercoris</name>
    <dbReference type="NCBI Taxonomy" id="2483361"/>
    <lineage>
        <taxon>Bacteria</taxon>
        <taxon>Bacillati</taxon>
        <taxon>Actinomycetota</taxon>
        <taxon>Actinomycetes</taxon>
        <taxon>Mycobacteriales</taxon>
        <taxon>Nocardiaceae</taxon>
        <taxon>Nocardia</taxon>
    </lineage>
</organism>
<keyword evidence="5 8" id="KW-1133">Transmembrane helix</keyword>
<dbReference type="InterPro" id="IPR036526">
    <property type="entry name" value="C-N_Hydrolase_sf"/>
</dbReference>
<dbReference type="InterPro" id="IPR003010">
    <property type="entry name" value="C-N_Hydrolase"/>
</dbReference>
<evidence type="ECO:0000259" key="9">
    <source>
        <dbReference type="PROSITE" id="PS50263"/>
    </source>
</evidence>
<dbReference type="Pfam" id="PF20154">
    <property type="entry name" value="LNT_N"/>
    <property type="match status" value="1"/>
</dbReference>
<evidence type="ECO:0000256" key="1">
    <source>
        <dbReference type="ARBA" id="ARBA00004651"/>
    </source>
</evidence>
<evidence type="ECO:0000313" key="10">
    <source>
        <dbReference type="EMBL" id="RMI28389.1"/>
    </source>
</evidence>
<reference evidence="10 11" key="1">
    <citation type="submission" date="2018-10" db="EMBL/GenBank/DDBJ databases">
        <title>Isolation from cow dung.</title>
        <authorList>
            <person name="Ling L."/>
        </authorList>
    </citation>
    <scope>NUCLEOTIDE SEQUENCE [LARGE SCALE GENOMIC DNA]</scope>
    <source>
        <strain evidence="10 11">NEAU-LL90</strain>
    </source>
</reference>
<sequence>MCAGAAPRSIEGMKRFVTVPIAVVVSAILWLLGTGLNPHPGVVALAPLPVLLIASRVSGRTAFACGFVSWLLGAIPLVPYFSSTLEQPPLATVLLLGVTATTYAGLIALTGTLIRRGRPGPAVLALPAGWVLMEYLIAVAGPYGAWWSLAYTQADVLPVVQVAALTGRLGISFLILLVPAVAAVLIDVTIPRRSRIRCAATALTMMIAVSGYGFWQLSGPAGHDPVPVALLAVAQPEDYVPADSAAGRDMITRAVAEIDRLADRGARIVVLPEKSWRATESTLPALSGPLTEVAVRRNMDVIAGVLLTQGGTRINAAIDFPSGVVYAKHHLVPGFESDLSAGTELTQLPGTSWALAVCFDLDFPDLVRADRNHGATLLLVPALDFREDHWLHSRMAVLRGVESGLGTARAAQLGELVLGDAHGSILASSNTDITVTRSVLADIPQPAGPTVYARFGDWFAAVAAALLAIAVLGTFRSRTADHPRRFRCC</sequence>
<keyword evidence="6 8" id="KW-0472">Membrane</keyword>
<protein>
    <submittedName>
        <fullName evidence="10">Nitrilase</fullName>
    </submittedName>
</protein>
<accession>A0A3M2KSC9</accession>
<evidence type="ECO:0000256" key="4">
    <source>
        <dbReference type="ARBA" id="ARBA00022692"/>
    </source>
</evidence>
<evidence type="ECO:0000256" key="5">
    <source>
        <dbReference type="ARBA" id="ARBA00022989"/>
    </source>
</evidence>
<dbReference type="InterPro" id="IPR045378">
    <property type="entry name" value="LNT_N"/>
</dbReference>
<dbReference type="AlphaFoldDB" id="A0A3M2KSC9"/>
<comment type="subcellular location">
    <subcellularLocation>
        <location evidence="1">Cell membrane</location>
        <topology evidence="1">Multi-pass membrane protein</topology>
    </subcellularLocation>
</comment>
<evidence type="ECO:0000256" key="7">
    <source>
        <dbReference type="ARBA" id="ARBA00023315"/>
    </source>
</evidence>
<dbReference type="Proteomes" id="UP000279275">
    <property type="component" value="Unassembled WGS sequence"/>
</dbReference>
<keyword evidence="3" id="KW-0808">Transferase</keyword>
<evidence type="ECO:0000313" key="11">
    <source>
        <dbReference type="Proteomes" id="UP000279275"/>
    </source>
</evidence>
<feature type="transmembrane region" description="Helical" evidence="8">
    <location>
        <begin position="93"/>
        <end position="114"/>
    </location>
</feature>
<feature type="transmembrane region" description="Helical" evidence="8">
    <location>
        <begin position="62"/>
        <end position="81"/>
    </location>
</feature>